<evidence type="ECO:0000313" key="3">
    <source>
        <dbReference type="Proteomes" id="UP001398420"/>
    </source>
</evidence>
<dbReference type="Proteomes" id="UP001398420">
    <property type="component" value="Unassembled WGS sequence"/>
</dbReference>
<keyword evidence="3" id="KW-1185">Reference proteome</keyword>
<reference evidence="2 3" key="1">
    <citation type="submission" date="2024-04" db="EMBL/GenBank/DDBJ databases">
        <authorList>
            <person name="Wu Y.S."/>
            <person name="Zhang L."/>
        </authorList>
    </citation>
    <scope>NUCLEOTIDE SEQUENCE [LARGE SCALE GENOMIC DNA]</scope>
    <source>
        <strain evidence="2 3">KG-01</strain>
    </source>
</reference>
<keyword evidence="2" id="KW-0489">Methyltransferase</keyword>
<dbReference type="RefSeq" id="WP_342302913.1">
    <property type="nucleotide sequence ID" value="NZ_JBCEWA010000005.1"/>
</dbReference>
<dbReference type="Gene3D" id="3.40.50.150">
    <property type="entry name" value="Vaccinia Virus protein VP39"/>
    <property type="match status" value="1"/>
</dbReference>
<dbReference type="PANTHER" id="PTHR43861">
    <property type="entry name" value="TRANS-ACONITATE 2-METHYLTRANSFERASE-RELATED"/>
    <property type="match status" value="1"/>
</dbReference>
<name>A0ABU9LKQ7_9BACL</name>
<sequence length="253" mass="28688">MTKQDYWNATRYDTQHAFVSHYGKDILSLLQPQQGETIVDVGCGTGDLAHELSKQGVHVIGIDASPNMIATAKEKYSHIPFYVQSATQLTGFSNVDAVFSNATLHWVKEPLTALQSMYAILKSGGRFVAEFGGAHNVETITHAIIDEIRHAGYRFDDAQFPWYYPSIAEYTTLMEAAGFHVTFAEHINRPTPLQGDEGLRNWMYMFADGLFEGIEKNAKDRIIKKVEERLRDVLWQDGRWLADYKRIRVVGVK</sequence>
<dbReference type="InterPro" id="IPR029063">
    <property type="entry name" value="SAM-dependent_MTases_sf"/>
</dbReference>
<dbReference type="GO" id="GO:0008168">
    <property type="term" value="F:methyltransferase activity"/>
    <property type="evidence" value="ECO:0007669"/>
    <property type="project" value="UniProtKB-KW"/>
</dbReference>
<dbReference type="CDD" id="cd02440">
    <property type="entry name" value="AdoMet_MTases"/>
    <property type="match status" value="1"/>
</dbReference>
<feature type="domain" description="Methyltransferase type 11" evidence="1">
    <location>
        <begin position="39"/>
        <end position="128"/>
    </location>
</feature>
<evidence type="ECO:0000313" key="2">
    <source>
        <dbReference type="EMBL" id="MEL5988337.1"/>
    </source>
</evidence>
<dbReference type="Pfam" id="PF08241">
    <property type="entry name" value="Methyltransf_11"/>
    <property type="match status" value="1"/>
</dbReference>
<organism evidence="2 3">
    <name type="scientific">Kurthia gibsonii</name>
    <dbReference type="NCBI Taxonomy" id="33946"/>
    <lineage>
        <taxon>Bacteria</taxon>
        <taxon>Bacillati</taxon>
        <taxon>Bacillota</taxon>
        <taxon>Bacilli</taxon>
        <taxon>Bacillales</taxon>
        <taxon>Caryophanaceae</taxon>
        <taxon>Kurthia</taxon>
    </lineage>
</organism>
<gene>
    <name evidence="2" type="ORF">AAF454_07950</name>
</gene>
<keyword evidence="2" id="KW-0808">Transferase</keyword>
<comment type="caution">
    <text evidence="2">The sequence shown here is derived from an EMBL/GenBank/DDBJ whole genome shotgun (WGS) entry which is preliminary data.</text>
</comment>
<dbReference type="GO" id="GO:0032259">
    <property type="term" value="P:methylation"/>
    <property type="evidence" value="ECO:0007669"/>
    <property type="project" value="UniProtKB-KW"/>
</dbReference>
<dbReference type="SUPFAM" id="SSF53335">
    <property type="entry name" value="S-adenosyl-L-methionine-dependent methyltransferases"/>
    <property type="match status" value="1"/>
</dbReference>
<proteinExistence type="predicted"/>
<accession>A0ABU9LKQ7</accession>
<protein>
    <submittedName>
        <fullName evidence="2">Methyltransferase domain-containing protein</fullName>
    </submittedName>
</protein>
<dbReference type="PANTHER" id="PTHR43861:SF1">
    <property type="entry name" value="TRANS-ACONITATE 2-METHYLTRANSFERASE"/>
    <property type="match status" value="1"/>
</dbReference>
<dbReference type="InterPro" id="IPR013216">
    <property type="entry name" value="Methyltransf_11"/>
</dbReference>
<dbReference type="EMBL" id="JBCEWA010000005">
    <property type="protein sequence ID" value="MEL5988337.1"/>
    <property type="molecule type" value="Genomic_DNA"/>
</dbReference>
<evidence type="ECO:0000259" key="1">
    <source>
        <dbReference type="Pfam" id="PF08241"/>
    </source>
</evidence>